<dbReference type="GO" id="GO:0016020">
    <property type="term" value="C:membrane"/>
    <property type="evidence" value="ECO:0007669"/>
    <property type="project" value="UniProtKB-SubCell"/>
</dbReference>
<dbReference type="PANTHER" id="PTHR23507">
    <property type="entry name" value="ZGC:174356"/>
    <property type="match status" value="1"/>
</dbReference>
<dbReference type="PANTHER" id="PTHR23507:SF1">
    <property type="entry name" value="FI18259P1-RELATED"/>
    <property type="match status" value="1"/>
</dbReference>
<evidence type="ECO:0000313" key="7">
    <source>
        <dbReference type="EMBL" id="CAG7835172.1"/>
    </source>
</evidence>
<dbReference type="Proteomes" id="UP000708208">
    <property type="component" value="Unassembled WGS sequence"/>
</dbReference>
<feature type="transmembrane region" description="Helical" evidence="6">
    <location>
        <begin position="322"/>
        <end position="339"/>
    </location>
</feature>
<evidence type="ECO:0000256" key="2">
    <source>
        <dbReference type="ARBA" id="ARBA00022692"/>
    </source>
</evidence>
<keyword evidence="8" id="KW-1185">Reference proteome</keyword>
<protein>
    <recommendedName>
        <fullName evidence="9">Proton-coupled folate transporter</fullName>
    </recommendedName>
</protein>
<keyword evidence="2 6" id="KW-0812">Transmembrane</keyword>
<keyword evidence="4 6" id="KW-0472">Membrane</keyword>
<dbReference type="OrthoDB" id="3026777at2759"/>
<evidence type="ECO:0000313" key="8">
    <source>
        <dbReference type="Proteomes" id="UP000708208"/>
    </source>
</evidence>
<proteinExistence type="predicted"/>
<sequence length="565" mass="62718">MSFFRTIQVIRIKNLERARGHVSTAQDLLMLFIHQAAHRRDQIAGEQARFEEVTESSRDSRIRSTHGYRQSITSSTSLPGESVGAPDNICREDMMQFRACTLQVGLNATYCETSGRRNPDVQEIVADINVWRQVVDNLFPIIYVLFLGAWSDVYGRKIPILLTMFGYIVRYIGLLLCVYYPNTQATGIALISSLPVSLTGGRTAISMALYAYIADTTSIRDRTFRMGVITAIRTFGKSAGSALGGVLKGQGYGYTFIFSVGAGLDLFAFGYTLFFVRNTRKENVDRSRKLSVIVRDVCNFRNIIDSAKAFLKKREGKGRAQLILLVIILICTMAPMQGEEGSLQLFATSDQIGWNTKDYAYYGTYRMLIAFFGGLVSLGLLVETLKLSDPMLGILSCISQIGGSLVYAFANGTLLMYIAPAVDILNGSMIIASRSMISKIVPRHEMGKVNSFVGTFDSSTPLAGNPIYAAIYRATLDTFPGAFFFLSVGLTFPPLFIFSWFRCNEIIPAPDGPPVKSPQDTDSENNSVGNLRELGLLLKGSSVRFELLFWNVHETSVYEESYWTE</sequence>
<feature type="compositionally biased region" description="Polar residues" evidence="5">
    <location>
        <begin position="67"/>
        <end position="79"/>
    </location>
</feature>
<feature type="transmembrane region" description="Helical" evidence="6">
    <location>
        <begin position="482"/>
        <end position="501"/>
    </location>
</feature>
<dbReference type="AlphaFoldDB" id="A0A8J2LFL8"/>
<evidence type="ECO:0000256" key="4">
    <source>
        <dbReference type="ARBA" id="ARBA00023136"/>
    </source>
</evidence>
<dbReference type="InterPro" id="IPR011701">
    <property type="entry name" value="MFS"/>
</dbReference>
<evidence type="ECO:0000256" key="1">
    <source>
        <dbReference type="ARBA" id="ARBA00004141"/>
    </source>
</evidence>
<evidence type="ECO:0000256" key="6">
    <source>
        <dbReference type="SAM" id="Phobius"/>
    </source>
</evidence>
<reference evidence="7" key="1">
    <citation type="submission" date="2021-06" db="EMBL/GenBank/DDBJ databases">
        <authorList>
            <person name="Hodson N. C."/>
            <person name="Mongue J. A."/>
            <person name="Jaron S. K."/>
        </authorList>
    </citation>
    <scope>NUCLEOTIDE SEQUENCE</scope>
</reference>
<accession>A0A8J2LFL8</accession>
<comment type="caution">
    <text evidence="7">The sequence shown here is derived from an EMBL/GenBank/DDBJ whole genome shotgun (WGS) entry which is preliminary data.</text>
</comment>
<evidence type="ECO:0000256" key="5">
    <source>
        <dbReference type="SAM" id="MobiDB-lite"/>
    </source>
</evidence>
<keyword evidence="3 6" id="KW-1133">Transmembrane helix</keyword>
<dbReference type="EMBL" id="CAJVCH010570548">
    <property type="protein sequence ID" value="CAG7835172.1"/>
    <property type="molecule type" value="Genomic_DNA"/>
</dbReference>
<feature type="transmembrane region" description="Helical" evidence="6">
    <location>
        <begin position="253"/>
        <end position="276"/>
    </location>
</feature>
<feature type="transmembrane region" description="Helical" evidence="6">
    <location>
        <begin position="392"/>
        <end position="410"/>
    </location>
</feature>
<dbReference type="GO" id="GO:0022857">
    <property type="term" value="F:transmembrane transporter activity"/>
    <property type="evidence" value="ECO:0007669"/>
    <property type="project" value="InterPro"/>
</dbReference>
<feature type="transmembrane region" description="Helical" evidence="6">
    <location>
        <begin position="160"/>
        <end position="181"/>
    </location>
</feature>
<evidence type="ECO:0000256" key="3">
    <source>
        <dbReference type="ARBA" id="ARBA00022989"/>
    </source>
</evidence>
<dbReference type="Pfam" id="PF07690">
    <property type="entry name" value="MFS_1"/>
    <property type="match status" value="1"/>
</dbReference>
<name>A0A8J2LFL8_9HEXA</name>
<feature type="region of interest" description="Disordered" evidence="5">
    <location>
        <begin position="54"/>
        <end position="81"/>
    </location>
</feature>
<feature type="transmembrane region" description="Helical" evidence="6">
    <location>
        <begin position="187"/>
        <end position="212"/>
    </location>
</feature>
<organism evidence="7 8">
    <name type="scientific">Allacma fusca</name>
    <dbReference type="NCBI Taxonomy" id="39272"/>
    <lineage>
        <taxon>Eukaryota</taxon>
        <taxon>Metazoa</taxon>
        <taxon>Ecdysozoa</taxon>
        <taxon>Arthropoda</taxon>
        <taxon>Hexapoda</taxon>
        <taxon>Collembola</taxon>
        <taxon>Symphypleona</taxon>
        <taxon>Sminthuridae</taxon>
        <taxon>Allacma</taxon>
    </lineage>
</organism>
<evidence type="ECO:0008006" key="9">
    <source>
        <dbReference type="Google" id="ProtNLM"/>
    </source>
</evidence>
<comment type="subcellular location">
    <subcellularLocation>
        <location evidence="1">Membrane</location>
        <topology evidence="1">Multi-pass membrane protein</topology>
    </subcellularLocation>
</comment>
<feature type="transmembrane region" description="Helical" evidence="6">
    <location>
        <begin position="359"/>
        <end position="380"/>
    </location>
</feature>
<gene>
    <name evidence="7" type="ORF">AFUS01_LOCUS44579</name>
</gene>